<dbReference type="InterPro" id="IPR039552">
    <property type="entry name" value="IS66_C"/>
</dbReference>
<evidence type="ECO:0000313" key="3">
    <source>
        <dbReference type="Proteomes" id="UP000627166"/>
    </source>
</evidence>
<dbReference type="Proteomes" id="UP000627166">
    <property type="component" value="Unassembled WGS sequence"/>
</dbReference>
<sequence length="61" mass="7200">MLIYIYSIVETAKANKLVVEKYLVYLFDNLSKIDIKDIESLESLMPWSDKISENMKIKDKK</sequence>
<feature type="domain" description="Transposase IS66 C-terminal" evidence="1">
    <location>
        <begin position="7"/>
        <end position="47"/>
    </location>
</feature>
<gene>
    <name evidence="2" type="ORF">H9637_03965</name>
</gene>
<dbReference type="RefSeq" id="WP_191739179.1">
    <property type="nucleotide sequence ID" value="NZ_JACSQB010000034.1"/>
</dbReference>
<evidence type="ECO:0000259" key="1">
    <source>
        <dbReference type="Pfam" id="PF13817"/>
    </source>
</evidence>
<accession>A0ABR8YPP1</accession>
<name>A0ABR8YPP1_9CLOT</name>
<dbReference type="Pfam" id="PF13817">
    <property type="entry name" value="DDE_Tnp_IS66_C"/>
    <property type="match status" value="1"/>
</dbReference>
<keyword evidence="3" id="KW-1185">Reference proteome</keyword>
<comment type="caution">
    <text evidence="2">The sequence shown here is derived from an EMBL/GenBank/DDBJ whole genome shotgun (WGS) entry which is preliminary data.</text>
</comment>
<proteinExistence type="predicted"/>
<dbReference type="EMBL" id="JACSQB010000034">
    <property type="protein sequence ID" value="MBD8046205.1"/>
    <property type="molecule type" value="Genomic_DNA"/>
</dbReference>
<protein>
    <submittedName>
        <fullName evidence="2">Transposase domain-containing protein</fullName>
    </submittedName>
</protein>
<reference evidence="2 3" key="1">
    <citation type="submission" date="2020-08" db="EMBL/GenBank/DDBJ databases">
        <title>A Genomic Blueprint of the Chicken Gut Microbiome.</title>
        <authorList>
            <person name="Gilroy R."/>
            <person name="Ravi A."/>
            <person name="Getino M."/>
            <person name="Pursley I."/>
            <person name="Horton D.L."/>
            <person name="Alikhan N.-F."/>
            <person name="Baker D."/>
            <person name="Gharbi K."/>
            <person name="Hall N."/>
            <person name="Watson M."/>
            <person name="Adriaenssens E.M."/>
            <person name="Foster-Nyarko E."/>
            <person name="Jarju S."/>
            <person name="Secka A."/>
            <person name="Antonio M."/>
            <person name="Oren A."/>
            <person name="Chaudhuri R."/>
            <person name="La Ragione R.M."/>
            <person name="Hildebrand F."/>
            <person name="Pallen M.J."/>
        </authorList>
    </citation>
    <scope>NUCLEOTIDE SEQUENCE [LARGE SCALE GENOMIC DNA]</scope>
    <source>
        <strain evidence="2 3">N37</strain>
    </source>
</reference>
<organism evidence="2 3">
    <name type="scientific">Clostridium faecium</name>
    <dbReference type="NCBI Taxonomy" id="2762223"/>
    <lineage>
        <taxon>Bacteria</taxon>
        <taxon>Bacillati</taxon>
        <taxon>Bacillota</taxon>
        <taxon>Clostridia</taxon>
        <taxon>Eubacteriales</taxon>
        <taxon>Clostridiaceae</taxon>
        <taxon>Clostridium</taxon>
    </lineage>
</organism>
<evidence type="ECO:0000313" key="2">
    <source>
        <dbReference type="EMBL" id="MBD8046205.1"/>
    </source>
</evidence>